<comment type="caution">
    <text evidence="1">The sequence shown here is derived from an EMBL/GenBank/DDBJ whole genome shotgun (WGS) entry which is preliminary data.</text>
</comment>
<evidence type="ECO:0000313" key="2">
    <source>
        <dbReference type="Proteomes" id="UP000830395"/>
    </source>
</evidence>
<name>A0ACC5YBT8_9TELE</name>
<gene>
    <name evidence="1" type="ORF">PDJAM_G00218720</name>
</gene>
<dbReference type="Proteomes" id="UP000830395">
    <property type="component" value="Chromosome 6"/>
</dbReference>
<organism evidence="1 2">
    <name type="scientific">Pangasius djambal</name>
    <dbReference type="NCBI Taxonomy" id="1691987"/>
    <lineage>
        <taxon>Eukaryota</taxon>
        <taxon>Metazoa</taxon>
        <taxon>Chordata</taxon>
        <taxon>Craniata</taxon>
        <taxon>Vertebrata</taxon>
        <taxon>Euteleostomi</taxon>
        <taxon>Actinopterygii</taxon>
        <taxon>Neopterygii</taxon>
        <taxon>Teleostei</taxon>
        <taxon>Ostariophysi</taxon>
        <taxon>Siluriformes</taxon>
        <taxon>Pangasiidae</taxon>
        <taxon>Pangasius</taxon>
    </lineage>
</organism>
<keyword evidence="2" id="KW-1185">Reference proteome</keyword>
<dbReference type="EMBL" id="CM040980">
    <property type="protein sequence ID" value="MCJ8733068.1"/>
    <property type="molecule type" value="Genomic_DNA"/>
</dbReference>
<sequence length="123" mass="13902">MYLYKATCAEIPNLKPKGIQKSSGDRAQTRICRDNSVDKAYPFMCWSGLRTNAHLELKHLEEFLNTHAVSLQDSVPTVTGMVYSKRFILGRVLVDLELILATLGMRRKYTLDGTAVLRRASNI</sequence>
<accession>A0ACC5YBT8</accession>
<evidence type="ECO:0000313" key="1">
    <source>
        <dbReference type="EMBL" id="MCJ8733068.1"/>
    </source>
</evidence>
<protein>
    <submittedName>
        <fullName evidence="1">Uncharacterized protein</fullName>
    </submittedName>
</protein>
<proteinExistence type="predicted"/>
<reference evidence="1" key="1">
    <citation type="submission" date="2020-02" db="EMBL/GenBank/DDBJ databases">
        <title>Genome sequencing of the panga catfish, Pangasius djambal.</title>
        <authorList>
            <person name="Wen M."/>
            <person name="Zahm M."/>
            <person name="Roques C."/>
            <person name="Cabau C."/>
            <person name="Klopp C."/>
            <person name="Donnadieu C."/>
            <person name="Jouanno E."/>
            <person name="Avarre J.-C."/>
            <person name="Campet M."/>
            <person name="Ha T."/>
            <person name="Dugue R."/>
            <person name="Lampietro C."/>
            <person name="Louis A."/>
            <person name="Herpin A."/>
            <person name="Echchiki A."/>
            <person name="Berthelot C."/>
            <person name="Parey E."/>
            <person name="Roest-Crollius H."/>
            <person name="Braasch I."/>
            <person name="Postlethwait J.H."/>
            <person name="Bobe J."/>
            <person name="Montfort J."/>
            <person name="Bouchez O."/>
            <person name="Begum T."/>
            <person name="Schartl M."/>
            <person name="Gustiano R."/>
            <person name="Guiguen Y."/>
        </authorList>
    </citation>
    <scope>NUCLEOTIDE SEQUENCE</scope>
    <source>
        <strain evidence="1">Pdj_M5554</strain>
    </source>
</reference>